<dbReference type="RefSeq" id="WP_137342687.1">
    <property type="nucleotide sequence ID" value="NZ_BSQH01000019.1"/>
</dbReference>
<protein>
    <submittedName>
        <fullName evidence="1">Uncharacterized protein</fullName>
    </submittedName>
</protein>
<name>A0A4V6BI40_9BACT</name>
<organism evidence="1 2">
    <name type="scientific">Dyadobacter frigoris</name>
    <dbReference type="NCBI Taxonomy" id="2576211"/>
    <lineage>
        <taxon>Bacteria</taxon>
        <taxon>Pseudomonadati</taxon>
        <taxon>Bacteroidota</taxon>
        <taxon>Cytophagia</taxon>
        <taxon>Cytophagales</taxon>
        <taxon>Spirosomataceae</taxon>
        <taxon>Dyadobacter</taxon>
    </lineage>
</organism>
<dbReference type="OrthoDB" id="963045at2"/>
<dbReference type="EMBL" id="SZVO01000013">
    <property type="protein sequence ID" value="TKT88833.1"/>
    <property type="molecule type" value="Genomic_DNA"/>
</dbReference>
<proteinExistence type="predicted"/>
<evidence type="ECO:0000313" key="1">
    <source>
        <dbReference type="EMBL" id="TKT88833.1"/>
    </source>
</evidence>
<sequence>MIEVIQNYKELKKNMGNLINKSGYKNSFLAEKIGMQPTLFSVKKQRGNWSDDEMEKILVLIENEELEDYYLGELMEAEKDEPSYPISKLKSEMGWK</sequence>
<dbReference type="AlphaFoldDB" id="A0A4V6BI40"/>
<keyword evidence="2" id="KW-1185">Reference proteome</keyword>
<dbReference type="Proteomes" id="UP000304900">
    <property type="component" value="Unassembled WGS sequence"/>
</dbReference>
<reference evidence="1 2" key="1">
    <citation type="submission" date="2019-05" db="EMBL/GenBank/DDBJ databases">
        <title>Dyadobacter AR-3-8 sp. nov., isolated from arctic soil.</title>
        <authorList>
            <person name="Chaudhary D.K."/>
        </authorList>
    </citation>
    <scope>NUCLEOTIDE SEQUENCE [LARGE SCALE GENOMIC DNA]</scope>
    <source>
        <strain evidence="1 2">AR-3-8</strain>
    </source>
</reference>
<evidence type="ECO:0000313" key="2">
    <source>
        <dbReference type="Proteomes" id="UP000304900"/>
    </source>
</evidence>
<gene>
    <name evidence="1" type="ORF">FDK13_24640</name>
</gene>
<comment type="caution">
    <text evidence="1">The sequence shown here is derived from an EMBL/GenBank/DDBJ whole genome shotgun (WGS) entry which is preliminary data.</text>
</comment>
<accession>A0A4V6BI40</accession>